<dbReference type="GO" id="GO:0005840">
    <property type="term" value="C:ribosome"/>
    <property type="evidence" value="ECO:0007669"/>
    <property type="project" value="UniProtKB-KW"/>
</dbReference>
<feature type="region of interest" description="Disordered" evidence="6">
    <location>
        <begin position="1"/>
        <end position="51"/>
    </location>
</feature>
<reference evidence="7" key="1">
    <citation type="submission" date="2018-08" db="EMBL/GenBank/DDBJ databases">
        <authorList>
            <person name="Cornetti L."/>
        </authorList>
    </citation>
    <scope>NUCLEOTIDE SEQUENCE</scope>
    <source>
        <strain evidence="7">FI-G-95-1_INB4-1</strain>
    </source>
</reference>
<accession>A0A4Y7M4W3</accession>
<keyword evidence="2" id="KW-0689">Ribosomal protein</keyword>
<dbReference type="PANTHER" id="PTHR10902">
    <property type="entry name" value="60S RIBOSOMAL PROTEIN L35A"/>
    <property type="match status" value="1"/>
</dbReference>
<dbReference type="SUPFAM" id="SSF50447">
    <property type="entry name" value="Translation proteins"/>
    <property type="match status" value="1"/>
</dbReference>
<evidence type="ECO:0000256" key="5">
    <source>
        <dbReference type="ARBA" id="ARBA00035530"/>
    </source>
</evidence>
<organism evidence="7">
    <name type="scientific">Daphnia longispina</name>
    <dbReference type="NCBI Taxonomy" id="42846"/>
    <lineage>
        <taxon>Eukaryota</taxon>
        <taxon>Metazoa</taxon>
        <taxon>Ecdysozoa</taxon>
        <taxon>Arthropoda</taxon>
        <taxon>Crustacea</taxon>
        <taxon>Branchiopoda</taxon>
        <taxon>Diplostraca</taxon>
        <taxon>Cladocera</taxon>
        <taxon>Anomopoda</taxon>
        <taxon>Daphniidae</taxon>
        <taxon>Daphnia</taxon>
    </lineage>
</organism>
<dbReference type="GO" id="GO:1990904">
    <property type="term" value="C:ribonucleoprotein complex"/>
    <property type="evidence" value="ECO:0007669"/>
    <property type="project" value="UniProtKB-KW"/>
</dbReference>
<evidence type="ECO:0000256" key="6">
    <source>
        <dbReference type="SAM" id="MobiDB-lite"/>
    </source>
</evidence>
<evidence type="ECO:0000313" key="7">
    <source>
        <dbReference type="EMBL" id="SVE76767.1"/>
    </source>
</evidence>
<evidence type="ECO:0000256" key="4">
    <source>
        <dbReference type="ARBA" id="ARBA00035228"/>
    </source>
</evidence>
<dbReference type="InterPro" id="IPR009000">
    <property type="entry name" value="Transl_B-barrel_sf"/>
</dbReference>
<keyword evidence="3" id="KW-0687">Ribonucleoprotein</keyword>
<feature type="compositionally biased region" description="Basic and acidic residues" evidence="6">
    <location>
        <begin position="1"/>
        <end position="10"/>
    </location>
</feature>
<dbReference type="FunFam" id="2.40.10.190:FF:000001">
    <property type="entry name" value="60S ribosomal protein L35a"/>
    <property type="match status" value="1"/>
</dbReference>
<dbReference type="AlphaFoldDB" id="A0A4Y7M4W3"/>
<dbReference type="InterPro" id="IPR038661">
    <property type="entry name" value="Ribosomal_eL33_sf"/>
</dbReference>
<protein>
    <recommendedName>
        <fullName evidence="4">Large ribosomal subunit protein eL33</fullName>
    </recommendedName>
    <alternativeName>
        <fullName evidence="5">60S ribosomal protein L35a</fullName>
    </alternativeName>
</protein>
<dbReference type="InterPro" id="IPR018266">
    <property type="entry name" value="Ribosomal_eL33_CS"/>
</dbReference>
<gene>
    <name evidence="7" type="primary">EOG090X0IZN</name>
</gene>
<dbReference type="EMBL" id="LR007148">
    <property type="protein sequence ID" value="SVE76767.1"/>
    <property type="molecule type" value="mRNA"/>
</dbReference>
<dbReference type="InterPro" id="IPR001780">
    <property type="entry name" value="Ribosomal_eL33"/>
</dbReference>
<dbReference type="GO" id="GO:0006412">
    <property type="term" value="P:translation"/>
    <property type="evidence" value="ECO:0007669"/>
    <property type="project" value="InterPro"/>
</dbReference>
<dbReference type="GO" id="GO:0003735">
    <property type="term" value="F:structural constituent of ribosome"/>
    <property type="evidence" value="ECO:0007669"/>
    <property type="project" value="InterPro"/>
</dbReference>
<dbReference type="Pfam" id="PF01247">
    <property type="entry name" value="Ribosomal_L35Ae"/>
    <property type="match status" value="1"/>
</dbReference>
<evidence type="ECO:0000256" key="1">
    <source>
        <dbReference type="ARBA" id="ARBA00009269"/>
    </source>
</evidence>
<dbReference type="PROSITE" id="PS01105">
    <property type="entry name" value="RIBOSOMAL_L35AE"/>
    <property type="match status" value="1"/>
</dbReference>
<dbReference type="HAMAP" id="MF_00573">
    <property type="entry name" value="Ribosomal_eL33"/>
    <property type="match status" value="1"/>
</dbReference>
<evidence type="ECO:0000256" key="2">
    <source>
        <dbReference type="ARBA" id="ARBA00022980"/>
    </source>
</evidence>
<proteinExistence type="evidence at transcript level"/>
<dbReference type="Gene3D" id="2.40.10.190">
    <property type="entry name" value="translation elongation factor selb, chain A, domain 4"/>
    <property type="match status" value="1"/>
</dbReference>
<evidence type="ECO:0000256" key="3">
    <source>
        <dbReference type="ARBA" id="ARBA00023274"/>
    </source>
</evidence>
<feature type="compositionally biased region" description="Basic and acidic residues" evidence="6">
    <location>
        <begin position="17"/>
        <end position="46"/>
    </location>
</feature>
<name>A0A4Y7M4W3_9CRUS</name>
<comment type="similarity">
    <text evidence="1">Belongs to the eukaryotic ribosomal protein eL33 family.</text>
</comment>
<sequence length="169" mass="18982">MVEKKTEKKVTKAAKVAGDKPEKKTVKKAEKKPAEKATDKASDAKVVKKRKVKPTKRPFSRLYAKAVFTGYKRGLRNQHENTALLDVEGCKKKEDAWYYVGKKCAYVYKAKRFQASLGDKSKKSKIRAIWGKVTRPHGGAGAVRAIFKSNLPAVAMGHRVRIMMYPSNI</sequence>